<evidence type="ECO:0000313" key="5">
    <source>
        <dbReference type="Proteomes" id="UP000681131"/>
    </source>
</evidence>
<feature type="transmembrane region" description="Helical" evidence="1">
    <location>
        <begin position="127"/>
        <end position="149"/>
    </location>
</feature>
<dbReference type="AlphaFoldDB" id="A0A2Z4Y002"/>
<accession>A0A2Z4Y002</accession>
<keyword evidence="5" id="KW-1185">Reference proteome</keyword>
<keyword evidence="1" id="KW-0472">Membrane</keyword>
<reference evidence="2 4" key="1">
    <citation type="submission" date="2017-06" db="EMBL/GenBank/DDBJ databases">
        <title>Complete genome of Francisella adeliensis.</title>
        <authorList>
            <person name="Vallesi A."/>
            <person name="Sjodin A."/>
        </authorList>
    </citation>
    <scope>NUCLEOTIDE SEQUENCE [LARGE SCALE GENOMIC DNA]</scope>
    <source>
        <strain evidence="2 4">FDC440</strain>
    </source>
</reference>
<feature type="transmembrane region" description="Helical" evidence="1">
    <location>
        <begin position="7"/>
        <end position="31"/>
    </location>
</feature>
<dbReference type="RefSeq" id="WP_112870654.1">
    <property type="nucleotide sequence ID" value="NZ_CP021781.1"/>
</dbReference>
<evidence type="ECO:0000313" key="3">
    <source>
        <dbReference type="EMBL" id="QIW12724.1"/>
    </source>
</evidence>
<name>A0A2Z4Y002_9GAMM</name>
<dbReference type="EMBL" id="CP043424">
    <property type="protein sequence ID" value="QIW12724.1"/>
    <property type="molecule type" value="Genomic_DNA"/>
</dbReference>
<feature type="transmembrane region" description="Helical" evidence="1">
    <location>
        <begin position="37"/>
        <end position="60"/>
    </location>
</feature>
<dbReference type="EMBL" id="CP021781">
    <property type="protein sequence ID" value="AXA34477.1"/>
    <property type="molecule type" value="Genomic_DNA"/>
</dbReference>
<gene>
    <name evidence="2" type="ORF">CDH04_08750</name>
    <name evidence="3" type="ORF">FZC43_08755</name>
</gene>
<proteinExistence type="predicted"/>
<dbReference type="Proteomes" id="UP000251120">
    <property type="component" value="Chromosome"/>
</dbReference>
<dbReference type="Proteomes" id="UP000681131">
    <property type="component" value="Chromosome"/>
</dbReference>
<evidence type="ECO:0000256" key="1">
    <source>
        <dbReference type="SAM" id="Phobius"/>
    </source>
</evidence>
<organism evidence="2 4">
    <name type="scientific">Francisella adeliensis</name>
    <dbReference type="NCBI Taxonomy" id="2007306"/>
    <lineage>
        <taxon>Bacteria</taxon>
        <taxon>Pseudomonadati</taxon>
        <taxon>Pseudomonadota</taxon>
        <taxon>Gammaproteobacteria</taxon>
        <taxon>Thiotrichales</taxon>
        <taxon>Francisellaceae</taxon>
        <taxon>Francisella</taxon>
    </lineage>
</organism>
<dbReference type="OrthoDB" id="278817at2"/>
<evidence type="ECO:0000313" key="2">
    <source>
        <dbReference type="EMBL" id="AXA34477.1"/>
    </source>
</evidence>
<dbReference type="KEGG" id="fad:CDH04_08750"/>
<evidence type="ECO:0000313" key="4">
    <source>
        <dbReference type="Proteomes" id="UP000251120"/>
    </source>
</evidence>
<reference evidence="3 5" key="2">
    <citation type="submission" date="2019-08" db="EMBL/GenBank/DDBJ databases">
        <title>Complete genome sequences of Francisella adeliensis (FSC1325 and FSC1326).</title>
        <authorList>
            <person name="Ohrman C."/>
            <person name="Uneklint I."/>
            <person name="Vallesi A."/>
            <person name="Karlsson L."/>
            <person name="Sjodin A."/>
        </authorList>
    </citation>
    <scope>NUCLEOTIDE SEQUENCE [LARGE SCALE GENOMIC DNA]</scope>
    <source>
        <strain evidence="3 5">FSC1325</strain>
    </source>
</reference>
<sequence>MDKNLKYYLGISLFVISFVPYIIVFAILPFVSLATATYLAVSSILLISAEVIFVISVMLLGKTIVTAIKDTIKKVFKNAFSQQKPISYKRYIIGMIMFFSSLVYPTISMELILLFDKARQVGEVNMMLILFSGDIIFIGSFFVLGSDFITKLKLAFKYDES</sequence>
<keyword evidence="1" id="KW-0812">Transmembrane</keyword>
<feature type="transmembrane region" description="Helical" evidence="1">
    <location>
        <begin position="91"/>
        <end position="115"/>
    </location>
</feature>
<dbReference type="InterPro" id="IPR047961">
    <property type="entry name" value="Transp_suffix-like"/>
</dbReference>
<dbReference type="NCBIfam" id="NF033684">
    <property type="entry name" value="suffix_2_RND"/>
    <property type="match status" value="1"/>
</dbReference>
<keyword evidence="1" id="KW-1133">Transmembrane helix</keyword>
<protein>
    <submittedName>
        <fullName evidence="2">Cytochrome C biogenesis protein cycl</fullName>
    </submittedName>
    <submittedName>
        <fullName evidence="3">Transporter suffix domain-containing protein</fullName>
    </submittedName>
</protein>